<reference evidence="6 7" key="1">
    <citation type="submission" date="2019-12" db="EMBL/GenBank/DDBJ databases">
        <title>Shinella kummerowiae sp. nov., a symbiotic bacterium isolated from root nodules of the herbal legume Kummerowia stipulacea.</title>
        <authorList>
            <person name="Gao J."/>
        </authorList>
    </citation>
    <scope>NUCLEOTIDE SEQUENCE [LARGE SCALE GENOMIC DNA]</scope>
    <source>
        <strain evidence="6 7">CCBAU 25048</strain>
    </source>
</reference>
<proteinExistence type="predicted"/>
<evidence type="ECO:0000256" key="4">
    <source>
        <dbReference type="ARBA" id="ARBA00023306"/>
    </source>
</evidence>
<gene>
    <name evidence="6" type="primary">scpB</name>
    <name evidence="6" type="ORF">GR138_11035</name>
</gene>
<organism evidence="6 7">
    <name type="scientific">Shinella kummerowiae</name>
    <dbReference type="NCBI Taxonomy" id="417745"/>
    <lineage>
        <taxon>Bacteria</taxon>
        <taxon>Pseudomonadati</taxon>
        <taxon>Pseudomonadota</taxon>
        <taxon>Alphaproteobacteria</taxon>
        <taxon>Hyphomicrobiales</taxon>
        <taxon>Rhizobiaceae</taxon>
        <taxon>Shinella</taxon>
    </lineage>
</organism>
<sequence length="258" mass="28263">MAPSSRSTCARGRNRKAKTTGAPSVAEHEDDEAESGTIVDPRRLHEAARIAEALIFASAGLVSQSYIAERLPRGVDVLHVMRELKGLYAGRGVNLIQIDDSWAFRTAPDLSFVIRTDETEVRKLSRAALEVLSIIAYHQPVTRAEIEDIRGVQTSKGTLDVLMEAGWVRFRGRRRSPGRPVTFGTTRDFLDHFGLEELRDLPGLDELKGAGLLSGRIPSNFQVPLPLGEDEIADDEDPITALDLEELGLLTPGGKADE</sequence>
<dbReference type="Proteomes" id="UP000435802">
    <property type="component" value="Unassembled WGS sequence"/>
</dbReference>
<evidence type="ECO:0000256" key="2">
    <source>
        <dbReference type="ARBA" id="ARBA00022618"/>
    </source>
</evidence>
<dbReference type="NCBIfam" id="TIGR00281">
    <property type="entry name" value="SMC-Scp complex subunit ScpB"/>
    <property type="match status" value="1"/>
</dbReference>
<dbReference type="SUPFAM" id="SSF46785">
    <property type="entry name" value="Winged helix' DNA-binding domain"/>
    <property type="match status" value="2"/>
</dbReference>
<keyword evidence="7" id="KW-1185">Reference proteome</keyword>
<evidence type="ECO:0000256" key="1">
    <source>
        <dbReference type="ARBA" id="ARBA00022490"/>
    </source>
</evidence>
<dbReference type="Pfam" id="PF04079">
    <property type="entry name" value="SMC_ScpB"/>
    <property type="match status" value="1"/>
</dbReference>
<dbReference type="PANTHER" id="PTHR34298">
    <property type="entry name" value="SEGREGATION AND CONDENSATION PROTEIN B"/>
    <property type="match status" value="1"/>
</dbReference>
<dbReference type="OrthoDB" id="9806226at2"/>
<evidence type="ECO:0000256" key="5">
    <source>
        <dbReference type="SAM" id="MobiDB-lite"/>
    </source>
</evidence>
<evidence type="ECO:0000313" key="7">
    <source>
        <dbReference type="Proteomes" id="UP000435802"/>
    </source>
</evidence>
<dbReference type="EMBL" id="WUMK01000004">
    <property type="protein sequence ID" value="MXN45727.1"/>
    <property type="molecule type" value="Genomic_DNA"/>
</dbReference>
<dbReference type="GO" id="GO:0051301">
    <property type="term" value="P:cell division"/>
    <property type="evidence" value="ECO:0007669"/>
    <property type="project" value="UniProtKB-KW"/>
</dbReference>
<accession>A0A6N8SBA4</accession>
<keyword evidence="4" id="KW-0131">Cell cycle</keyword>
<protein>
    <submittedName>
        <fullName evidence="6">SMC-Scp complex subunit ScpB</fullName>
    </submittedName>
</protein>
<evidence type="ECO:0000256" key="3">
    <source>
        <dbReference type="ARBA" id="ARBA00022829"/>
    </source>
</evidence>
<keyword evidence="1" id="KW-0963">Cytoplasm</keyword>
<dbReference type="InterPro" id="IPR005234">
    <property type="entry name" value="ScpB_csome_segregation"/>
</dbReference>
<dbReference type="AlphaFoldDB" id="A0A6N8SBA4"/>
<name>A0A6N8SBA4_9HYPH</name>
<dbReference type="InterPro" id="IPR036388">
    <property type="entry name" value="WH-like_DNA-bd_sf"/>
</dbReference>
<comment type="caution">
    <text evidence="6">The sequence shown here is derived from an EMBL/GenBank/DDBJ whole genome shotgun (WGS) entry which is preliminary data.</text>
</comment>
<dbReference type="PANTHER" id="PTHR34298:SF2">
    <property type="entry name" value="SEGREGATION AND CONDENSATION PROTEIN B"/>
    <property type="match status" value="1"/>
</dbReference>
<dbReference type="Gene3D" id="1.10.10.10">
    <property type="entry name" value="Winged helix-like DNA-binding domain superfamily/Winged helix DNA-binding domain"/>
    <property type="match status" value="2"/>
</dbReference>
<dbReference type="InterPro" id="IPR036390">
    <property type="entry name" value="WH_DNA-bd_sf"/>
</dbReference>
<keyword evidence="2" id="KW-0132">Cell division</keyword>
<dbReference type="GO" id="GO:0051304">
    <property type="term" value="P:chromosome separation"/>
    <property type="evidence" value="ECO:0007669"/>
    <property type="project" value="InterPro"/>
</dbReference>
<keyword evidence="3" id="KW-0159">Chromosome partition</keyword>
<evidence type="ECO:0000313" key="6">
    <source>
        <dbReference type="EMBL" id="MXN45727.1"/>
    </source>
</evidence>
<feature type="region of interest" description="Disordered" evidence="5">
    <location>
        <begin position="1"/>
        <end position="39"/>
    </location>
</feature>